<dbReference type="Gene3D" id="3.40.50.300">
    <property type="entry name" value="P-loop containing nucleotide triphosphate hydrolases"/>
    <property type="match status" value="1"/>
</dbReference>
<dbReference type="InterPro" id="IPR027417">
    <property type="entry name" value="P-loop_NTPase"/>
</dbReference>
<reference evidence="2 3" key="1">
    <citation type="submission" date="2023-09" db="EMBL/GenBank/DDBJ databases">
        <title>Micromonospora halotolerans DSM 45598 genome sequence.</title>
        <authorList>
            <person name="Mo P."/>
        </authorList>
    </citation>
    <scope>NUCLEOTIDE SEQUENCE [LARGE SCALE GENOMIC DNA]</scope>
    <source>
        <strain evidence="2 3">DSM 45598</strain>
    </source>
</reference>
<keyword evidence="3" id="KW-1185">Reference proteome</keyword>
<dbReference type="InterPro" id="IPR036388">
    <property type="entry name" value="WH-like_DNA-bd_sf"/>
</dbReference>
<gene>
    <name evidence="2" type="ORF">RMN56_06145</name>
</gene>
<sequence>MTGRVEELRSIDQAIRRSGGVKGVVLAGASGVGKTRLARGALARAAEQGMATRWVVASASARGLPLGAFAGLLATVGEDPAQVLRQGVDAVLAGAGGGDVVVGVDDAHLLDELSALLVQQLALHKAVILVATVRTGEPVADAVSALWKDGYLTRLDVPALSEPDTGALLHAVLGGPVDSASVARMSALTRGNTLFLRHLVGGELEAGRLHAVGGMWRWSGDVALTPGLAELVEARMGRLSKRVRDVVDVLALGEPLDAGLLAQLTAAAAVEEAEARGLVSVERDGRGLRTRLAHPLYGEVRRAGIGTLRGRRLRGRIATALARTGGGSSDDMLRRAVLSLDSDLEPDPALLTAAAGYAVQLFDLPLAERIGRAAVAAGGGFQAQMTVVAALNGLCRYSEVEVEWAALTALAGTDTERVRATVAQVHYLMWLAERPAEAAAVLDAAEDRVREDAARLQLIAIRAYLEAGLGHPARAAQAGAMALAWPGLPDESVTLASCGLVAALAALGGVDELGPAAANGRMAAARSPELAFLHVPLMGWQVHGLRLAGCVHEALAVATECRETTKGVAFAVELTNILLAEAELARGQVATALRLLREARAGLEGAGNAAGFLYFCLLSTTRGLAVSGDRVAARRSLEELEAQQHPALLILQPEMLLTRAWVAAAEGAVSEAVALAQEAAEVAASRGQLAHEVLALHAAVCLGDGSVADRLADLATRVGGPRASAAAAQAAALAAHDGDALLAASAHLEQLGDLLAAADSAAQAAVAYTRHHRSGPAKAAAARAHRLAQLCDGARTPALAVATRPLPLTAREREIVTMAAHGLSNREIADRLVVSVRTVEGHLYRAATKLGTSSRAELGTLIHHDRAVIPPPRARVRRSQ</sequence>
<dbReference type="Pfam" id="PF00196">
    <property type="entry name" value="GerE"/>
    <property type="match status" value="1"/>
</dbReference>
<dbReference type="EMBL" id="CP134876">
    <property type="protein sequence ID" value="WNM40929.1"/>
    <property type="molecule type" value="Genomic_DNA"/>
</dbReference>
<evidence type="ECO:0000313" key="3">
    <source>
        <dbReference type="Proteomes" id="UP001303001"/>
    </source>
</evidence>
<accession>A0ABZ0A028</accession>
<dbReference type="PRINTS" id="PR00038">
    <property type="entry name" value="HTHLUXR"/>
</dbReference>
<feature type="domain" description="HTH luxR-type" evidence="1">
    <location>
        <begin position="801"/>
        <end position="866"/>
    </location>
</feature>
<organism evidence="2 3">
    <name type="scientific">Micromonospora halotolerans</name>
    <dbReference type="NCBI Taxonomy" id="709879"/>
    <lineage>
        <taxon>Bacteria</taxon>
        <taxon>Bacillati</taxon>
        <taxon>Actinomycetota</taxon>
        <taxon>Actinomycetes</taxon>
        <taxon>Micromonosporales</taxon>
        <taxon>Micromonosporaceae</taxon>
        <taxon>Micromonospora</taxon>
    </lineage>
</organism>
<dbReference type="RefSeq" id="WP_313722866.1">
    <property type="nucleotide sequence ID" value="NZ_CP134876.1"/>
</dbReference>
<proteinExistence type="predicted"/>
<dbReference type="PROSITE" id="PS00622">
    <property type="entry name" value="HTH_LUXR_1"/>
    <property type="match status" value="1"/>
</dbReference>
<dbReference type="InterPro" id="IPR000792">
    <property type="entry name" value="Tscrpt_reg_LuxR_C"/>
</dbReference>
<dbReference type="Proteomes" id="UP001303001">
    <property type="component" value="Chromosome"/>
</dbReference>
<evidence type="ECO:0000259" key="1">
    <source>
        <dbReference type="PROSITE" id="PS50043"/>
    </source>
</evidence>
<dbReference type="CDD" id="cd06170">
    <property type="entry name" value="LuxR_C_like"/>
    <property type="match status" value="1"/>
</dbReference>
<dbReference type="SUPFAM" id="SSF46894">
    <property type="entry name" value="C-terminal effector domain of the bipartite response regulators"/>
    <property type="match status" value="1"/>
</dbReference>
<dbReference type="InterPro" id="IPR016032">
    <property type="entry name" value="Sig_transdc_resp-reg_C-effctor"/>
</dbReference>
<evidence type="ECO:0000313" key="2">
    <source>
        <dbReference type="EMBL" id="WNM40929.1"/>
    </source>
</evidence>
<dbReference type="Gene3D" id="1.10.10.10">
    <property type="entry name" value="Winged helix-like DNA-binding domain superfamily/Winged helix DNA-binding domain"/>
    <property type="match status" value="1"/>
</dbReference>
<dbReference type="PROSITE" id="PS50043">
    <property type="entry name" value="HTH_LUXR_2"/>
    <property type="match status" value="1"/>
</dbReference>
<name>A0ABZ0A028_9ACTN</name>
<protein>
    <submittedName>
        <fullName evidence="2">LuxR C-terminal-related transcriptional regulator</fullName>
    </submittedName>
</protein>
<dbReference type="SMART" id="SM00421">
    <property type="entry name" value="HTH_LUXR"/>
    <property type="match status" value="1"/>
</dbReference>
<dbReference type="SUPFAM" id="SSF52540">
    <property type="entry name" value="P-loop containing nucleoside triphosphate hydrolases"/>
    <property type="match status" value="1"/>
</dbReference>